<organism evidence="4 5">
    <name type="scientific">Symbiodinium microadriaticum</name>
    <name type="common">Dinoflagellate</name>
    <name type="synonym">Zooxanthella microadriatica</name>
    <dbReference type="NCBI Taxonomy" id="2951"/>
    <lineage>
        <taxon>Eukaryota</taxon>
        <taxon>Sar</taxon>
        <taxon>Alveolata</taxon>
        <taxon>Dinophyceae</taxon>
        <taxon>Suessiales</taxon>
        <taxon>Symbiodiniaceae</taxon>
        <taxon>Symbiodinium</taxon>
    </lineage>
</organism>
<dbReference type="GO" id="GO:0008270">
    <property type="term" value="F:zinc ion binding"/>
    <property type="evidence" value="ECO:0007669"/>
    <property type="project" value="UniProtKB-KW"/>
</dbReference>
<keyword evidence="1" id="KW-0863">Zinc-finger</keyword>
<feature type="compositionally biased region" description="Low complexity" evidence="2">
    <location>
        <begin position="160"/>
        <end position="170"/>
    </location>
</feature>
<dbReference type="GO" id="GO:0003676">
    <property type="term" value="F:nucleic acid binding"/>
    <property type="evidence" value="ECO:0007669"/>
    <property type="project" value="InterPro"/>
</dbReference>
<keyword evidence="5" id="KW-1185">Reference proteome</keyword>
<evidence type="ECO:0000313" key="4">
    <source>
        <dbReference type="EMBL" id="OLP80798.1"/>
    </source>
</evidence>
<dbReference type="EMBL" id="LSRX01001344">
    <property type="protein sequence ID" value="OLP80798.1"/>
    <property type="molecule type" value="Genomic_DNA"/>
</dbReference>
<sequence length="1198" mass="133221">MTSSETTARSKEGVPQWDGNSATFQRYEEEALLWQEGIAYHKRYMAGPRLVAELQGAAKRMVVGKAPDWVSFNGGVEVLMQQLRTCLGRPQVAELTDYLSQYFRHSRRRSGESINDYVTRKSELYMRAQQALSRVRPHQEATATAGLGSGDGFRGTQRRSSWTSETTTTTVPEGDDVADEAATETGTTWNWEGASQGGGWTSGPTWGGYSGPSWWQSSSWNWAGSRDYAGYWPAKGLSDAKKVELLPEWVQGWYLLQDAGLTTNERNMVFTALKGDFSVQKMAQELRNQWSEQDLKRRDQHQKASGYLGETAEDLEDDSDLYEAWKAGDQESQDGDLNDEGSALIAEAEGEARQAWATLQHARRTLKEARQKQHQVRMSRKYYGPSGGGSKPNPRPRDDSQMTCMGCGKIGHRIANCPDKHKAHAAEAQEAAPFVCYVEQALAGSQGDGPTGPVPTTAEAVQDGWGVIDGGATRTLGSVQAIESVMQKNMNKRGQSGIKGVDVENRPVFGFADSGEARCVSTVDLGLQANGQDGNLMVHALNKGTGPILISISTLRTLGAIIDFEQDMMVLRHLDARKVIPLRRSTTGHQLLNLTEDLYQDARVTKVQLMAAITTFGEIPAESWNMAELRHRLRELMDEQDIEWANPSAKRATPLQQQITQLNKNKKKKADLVEYLEKVLNLPVSPNETMAQMENRAMNHLYSTVQSTSQDVVGFGRHAHLTYAELVRDFPQYVEWVKQTHRETAETNVRLKRLATWLLRATDVSSPVRAEEPEPETAQTSGAASSRTTPFPSEQMELMHGMMETMKQMQAELKEMKEQSLGSEAINQRSEAVADMKFGQQRSMARDESSRYQTFGMYSHGNHYGITSKTTVLPQVTKYMNQWLREHLPKNARWSSFVVSKNARLPVHRDNHNDPTHSNYLLGVGSYEGGELWVETPPGYEGPDACVIRRETLRGAKDPDTVPVHRVLPAGLARNVPLEGNQVSARNIGPGNGGSETGTLEELGNLFTCGVLRQGNKDYTEQAPSPAEWHRAQDVTQEELGDLDEMAMEESGGMVGISARARMGALTGQKAKARAVLLGYQDPKYEHRATTAPVMTRQTRQMQLQLTTMRKWQLQKGDVSGAFLQGREYPDELFCVPCPEICQAMGLAEGTVTRLRRACYGLVDAPLEWYRTVDSFLQELGLERGMVSGHVDDFLFSG</sequence>
<feature type="region of interest" description="Disordered" evidence="2">
    <location>
        <begin position="765"/>
        <end position="790"/>
    </location>
</feature>
<dbReference type="AlphaFoldDB" id="A0A1Q9CD02"/>
<dbReference type="InterPro" id="IPR013103">
    <property type="entry name" value="RVT_2"/>
</dbReference>
<feature type="compositionally biased region" description="Polar residues" evidence="2">
    <location>
        <begin position="777"/>
        <end position="790"/>
    </location>
</feature>
<dbReference type="InterPro" id="IPR036875">
    <property type="entry name" value="Znf_CCHC_sf"/>
</dbReference>
<feature type="domain" description="CCHC-type" evidence="3">
    <location>
        <begin position="404"/>
        <end position="419"/>
    </location>
</feature>
<accession>A0A1Q9CD02</accession>
<feature type="compositionally biased region" description="Acidic residues" evidence="2">
    <location>
        <begin position="173"/>
        <end position="182"/>
    </location>
</feature>
<reference evidence="4 5" key="1">
    <citation type="submission" date="2016-02" db="EMBL/GenBank/DDBJ databases">
        <title>Genome analysis of coral dinoflagellate symbionts highlights evolutionary adaptations to a symbiotic lifestyle.</title>
        <authorList>
            <person name="Aranda M."/>
            <person name="Li Y."/>
            <person name="Liew Y.J."/>
            <person name="Baumgarten S."/>
            <person name="Simakov O."/>
            <person name="Wilson M."/>
            <person name="Piel J."/>
            <person name="Ashoor H."/>
            <person name="Bougouffa S."/>
            <person name="Bajic V.B."/>
            <person name="Ryu T."/>
            <person name="Ravasi T."/>
            <person name="Bayer T."/>
            <person name="Micklem G."/>
            <person name="Kim H."/>
            <person name="Bhak J."/>
            <person name="Lajeunesse T.C."/>
            <person name="Voolstra C.R."/>
        </authorList>
    </citation>
    <scope>NUCLEOTIDE SEQUENCE [LARGE SCALE GENOMIC DNA]</scope>
    <source>
        <strain evidence="4 5">CCMP2467</strain>
    </source>
</reference>
<keyword evidence="1" id="KW-0862">Zinc</keyword>
<evidence type="ECO:0000256" key="1">
    <source>
        <dbReference type="PROSITE-ProRule" id="PRU00047"/>
    </source>
</evidence>
<dbReference type="PROSITE" id="PS50158">
    <property type="entry name" value="ZF_CCHC"/>
    <property type="match status" value="1"/>
</dbReference>
<evidence type="ECO:0000256" key="2">
    <source>
        <dbReference type="SAM" id="MobiDB-lite"/>
    </source>
</evidence>
<dbReference type="InterPro" id="IPR001878">
    <property type="entry name" value="Znf_CCHC"/>
</dbReference>
<dbReference type="OrthoDB" id="419362at2759"/>
<comment type="caution">
    <text evidence="4">The sequence shown here is derived from an EMBL/GenBank/DDBJ whole genome shotgun (WGS) entry which is preliminary data.</text>
</comment>
<keyword evidence="1" id="KW-0479">Metal-binding</keyword>
<feature type="region of interest" description="Disordered" evidence="2">
    <location>
        <begin position="365"/>
        <end position="401"/>
    </location>
</feature>
<feature type="region of interest" description="Disordered" evidence="2">
    <location>
        <begin position="290"/>
        <end position="314"/>
    </location>
</feature>
<gene>
    <name evidence="4" type="ORF">AK812_SmicGene38738</name>
</gene>
<feature type="non-terminal residue" evidence="4">
    <location>
        <position position="1198"/>
    </location>
</feature>
<protein>
    <recommendedName>
        <fullName evidence="3">CCHC-type domain-containing protein</fullName>
    </recommendedName>
</protein>
<feature type="region of interest" description="Disordered" evidence="2">
    <location>
        <begin position="133"/>
        <end position="203"/>
    </location>
</feature>
<proteinExistence type="predicted"/>
<evidence type="ECO:0000259" key="3">
    <source>
        <dbReference type="PROSITE" id="PS50158"/>
    </source>
</evidence>
<name>A0A1Q9CD02_SYMMI</name>
<dbReference type="Pfam" id="PF07727">
    <property type="entry name" value="RVT_2"/>
    <property type="match status" value="1"/>
</dbReference>
<evidence type="ECO:0000313" key="5">
    <source>
        <dbReference type="Proteomes" id="UP000186817"/>
    </source>
</evidence>
<dbReference type="Proteomes" id="UP000186817">
    <property type="component" value="Unassembled WGS sequence"/>
</dbReference>
<dbReference type="SUPFAM" id="SSF57756">
    <property type="entry name" value="Retrovirus zinc finger-like domains"/>
    <property type="match status" value="1"/>
</dbReference>